<reference evidence="7 8" key="1">
    <citation type="journal article" date="2017" name="Int. J. Syst. Evol. Microbiol.">
        <title>Desulfovibrio senegalensis sp. nov., a mesophilic sulfate reducer isolated from marine sediment.</title>
        <authorList>
            <person name="Thioye A."/>
            <person name="Gam Z.B.A."/>
            <person name="Mbengue M."/>
            <person name="Cayol J.L."/>
            <person name="Joseph-Bartoli M."/>
            <person name="Toure-Kane C."/>
            <person name="Labat M."/>
        </authorList>
    </citation>
    <scope>NUCLEOTIDE SEQUENCE [LARGE SCALE GENOMIC DNA]</scope>
    <source>
        <strain evidence="7 8">DSM 101509</strain>
    </source>
</reference>
<dbReference type="InterPro" id="IPR006143">
    <property type="entry name" value="RND_pump_MFP"/>
</dbReference>
<feature type="coiled-coil region" evidence="4">
    <location>
        <begin position="191"/>
        <end position="218"/>
    </location>
</feature>
<comment type="subcellular location">
    <subcellularLocation>
        <location evidence="1">Cell envelope</location>
    </subcellularLocation>
</comment>
<evidence type="ECO:0000259" key="5">
    <source>
        <dbReference type="Pfam" id="PF25917"/>
    </source>
</evidence>
<comment type="caution">
    <text evidence="7">The sequence shown here is derived from an EMBL/GenBank/DDBJ whole genome shotgun (WGS) entry which is preliminary data.</text>
</comment>
<dbReference type="Proteomes" id="UP000438699">
    <property type="component" value="Unassembled WGS sequence"/>
</dbReference>
<dbReference type="GO" id="GO:1990281">
    <property type="term" value="C:efflux pump complex"/>
    <property type="evidence" value="ECO:0007669"/>
    <property type="project" value="TreeGrafter"/>
</dbReference>
<dbReference type="Gene3D" id="2.40.420.20">
    <property type="match status" value="1"/>
</dbReference>
<evidence type="ECO:0000256" key="2">
    <source>
        <dbReference type="ARBA" id="ARBA00009477"/>
    </source>
</evidence>
<dbReference type="AlphaFoldDB" id="A0A6N6N3W9"/>
<dbReference type="Pfam" id="PF25917">
    <property type="entry name" value="BSH_RND"/>
    <property type="match status" value="1"/>
</dbReference>
<keyword evidence="8" id="KW-1185">Reference proteome</keyword>
<dbReference type="InterPro" id="IPR058625">
    <property type="entry name" value="MdtA-like_BSH"/>
</dbReference>
<evidence type="ECO:0000313" key="7">
    <source>
        <dbReference type="EMBL" id="KAB1442267.1"/>
    </source>
</evidence>
<dbReference type="Pfam" id="PF25967">
    <property type="entry name" value="RND-MFP_C"/>
    <property type="match status" value="1"/>
</dbReference>
<dbReference type="EMBL" id="WAIE01000002">
    <property type="protein sequence ID" value="KAB1442267.1"/>
    <property type="molecule type" value="Genomic_DNA"/>
</dbReference>
<evidence type="ECO:0000256" key="4">
    <source>
        <dbReference type="SAM" id="Coils"/>
    </source>
</evidence>
<dbReference type="GO" id="GO:0015562">
    <property type="term" value="F:efflux transmembrane transporter activity"/>
    <property type="evidence" value="ECO:0007669"/>
    <property type="project" value="TreeGrafter"/>
</dbReference>
<dbReference type="SUPFAM" id="SSF111369">
    <property type="entry name" value="HlyD-like secretion proteins"/>
    <property type="match status" value="1"/>
</dbReference>
<organism evidence="7 8">
    <name type="scientific">Pseudodesulfovibrio senegalensis</name>
    <dbReference type="NCBI Taxonomy" id="1721087"/>
    <lineage>
        <taxon>Bacteria</taxon>
        <taxon>Pseudomonadati</taxon>
        <taxon>Thermodesulfobacteriota</taxon>
        <taxon>Desulfovibrionia</taxon>
        <taxon>Desulfovibrionales</taxon>
        <taxon>Desulfovibrionaceae</taxon>
    </lineage>
</organism>
<dbReference type="PANTHER" id="PTHR30469">
    <property type="entry name" value="MULTIDRUG RESISTANCE PROTEIN MDTA"/>
    <property type="match status" value="1"/>
</dbReference>
<feature type="domain" description="Multidrug resistance protein MdtA-like C-terminal permuted SH3" evidence="6">
    <location>
        <begin position="348"/>
        <end position="404"/>
    </location>
</feature>
<dbReference type="InterPro" id="IPR058627">
    <property type="entry name" value="MdtA-like_C"/>
</dbReference>
<name>A0A6N6N3W9_9BACT</name>
<proteinExistence type="inferred from homology"/>
<evidence type="ECO:0000313" key="8">
    <source>
        <dbReference type="Proteomes" id="UP000438699"/>
    </source>
</evidence>
<evidence type="ECO:0000256" key="3">
    <source>
        <dbReference type="ARBA" id="ARBA00022448"/>
    </source>
</evidence>
<dbReference type="Gene3D" id="2.40.30.170">
    <property type="match status" value="1"/>
</dbReference>
<keyword evidence="3" id="KW-0813">Transport</keyword>
<dbReference type="Gene3D" id="1.10.287.470">
    <property type="entry name" value="Helix hairpin bin"/>
    <property type="match status" value="1"/>
</dbReference>
<comment type="similarity">
    <text evidence="2">Belongs to the membrane fusion protein (MFP) (TC 8.A.1) family.</text>
</comment>
<feature type="domain" description="Multidrug resistance protein MdtA-like barrel-sandwich hybrid" evidence="5">
    <location>
        <begin position="99"/>
        <end position="246"/>
    </location>
</feature>
<evidence type="ECO:0000256" key="1">
    <source>
        <dbReference type="ARBA" id="ARBA00004196"/>
    </source>
</evidence>
<keyword evidence="4" id="KW-0175">Coiled coil</keyword>
<dbReference type="PANTHER" id="PTHR30469:SF12">
    <property type="entry name" value="MULTIDRUG RESISTANCE PROTEIN MDTA"/>
    <property type="match status" value="1"/>
</dbReference>
<dbReference type="NCBIfam" id="TIGR01730">
    <property type="entry name" value="RND_mfp"/>
    <property type="match status" value="1"/>
</dbReference>
<accession>A0A6N6N3W9</accession>
<dbReference type="Gene3D" id="2.40.50.100">
    <property type="match status" value="1"/>
</dbReference>
<sequence>MPSLLPKTKKTNLRMKNKGKTMTNREAPKKKYSAVLKFLLPLLIVAAAVAGACAMIATAPKPQKAKPKRVLPLVTTAPAQLKGYQVWLPIMGTVTAAKEVTIGSQVSGRVQSVTPHFKPGGHVSEGELLVQIEREEYELAVNEAKSTVAEARYDLRVEEGYQNVAKKEWAVLGTKPATSKEAELALRKPHLLKAQAALAAAEATLRDARLNLERTTIKAPFAAIVQEKNVDVGSTLSTNDTVATLVGTDEFWVEASIASDRLGWVAIPRQGHENDGSPVRITVKSGGQTYTRTGRVTSLLPSLETDSRMARVLITVKDPLNMKGEKDTPPLLLGTYVRARIQSRELDDVVVIPRTALHDDSSVWILGEGNKLEIRKVDPVWKDVSNVVVRNQIKPGESIITSDLSAPVHGMTVQVAAGGPDEG</sequence>
<gene>
    <name evidence="7" type="ORF">F8A88_07365</name>
</gene>
<evidence type="ECO:0000259" key="6">
    <source>
        <dbReference type="Pfam" id="PF25967"/>
    </source>
</evidence>
<protein>
    <submittedName>
        <fullName evidence="7">Efflux RND transporter periplasmic adaptor subunit</fullName>
    </submittedName>
</protein>